<keyword evidence="2" id="KW-1185">Reference proteome</keyword>
<gene>
    <name evidence="1" type="ORF">N7468_003827</name>
</gene>
<proteinExistence type="predicted"/>
<dbReference type="EMBL" id="JAPQKS010000003">
    <property type="protein sequence ID" value="KAJ5239208.1"/>
    <property type="molecule type" value="Genomic_DNA"/>
</dbReference>
<evidence type="ECO:0000313" key="2">
    <source>
        <dbReference type="Proteomes" id="UP001150941"/>
    </source>
</evidence>
<protein>
    <submittedName>
        <fullName evidence="1">Uncharacterized protein</fullName>
    </submittedName>
</protein>
<dbReference type="RefSeq" id="XP_058332127.1">
    <property type="nucleotide sequence ID" value="XM_058473124.1"/>
</dbReference>
<comment type="caution">
    <text evidence="1">The sequence shown here is derived from an EMBL/GenBank/DDBJ whole genome shotgun (WGS) entry which is preliminary data.</text>
</comment>
<dbReference type="Proteomes" id="UP001150941">
    <property type="component" value="Unassembled WGS sequence"/>
</dbReference>
<dbReference type="AlphaFoldDB" id="A0A9W9P792"/>
<evidence type="ECO:0000313" key="1">
    <source>
        <dbReference type="EMBL" id="KAJ5239208.1"/>
    </source>
</evidence>
<accession>A0A9W9P792</accession>
<reference evidence="1" key="1">
    <citation type="submission" date="2022-11" db="EMBL/GenBank/DDBJ databases">
        <authorList>
            <person name="Petersen C."/>
        </authorList>
    </citation>
    <scope>NUCLEOTIDE SEQUENCE</scope>
    <source>
        <strain evidence="1">IBT 19713</strain>
    </source>
</reference>
<sequence length="145" mass="16924">MVQFTVRPGLVIETALISRLQKLFSDVALQKHFRNQVVYLTVYLEPWDKLLSDHDLLARISKILKALLPVSIDFVSQEDLHEMCISIPIFYPTSVEGPHDRYLPVVNYLRQHAIAKVEGWVEDYPRNGLPFAREKVFRRRDAEYA</sequence>
<organism evidence="1 2">
    <name type="scientific">Penicillium chermesinum</name>
    <dbReference type="NCBI Taxonomy" id="63820"/>
    <lineage>
        <taxon>Eukaryota</taxon>
        <taxon>Fungi</taxon>
        <taxon>Dikarya</taxon>
        <taxon>Ascomycota</taxon>
        <taxon>Pezizomycotina</taxon>
        <taxon>Eurotiomycetes</taxon>
        <taxon>Eurotiomycetidae</taxon>
        <taxon>Eurotiales</taxon>
        <taxon>Aspergillaceae</taxon>
        <taxon>Penicillium</taxon>
    </lineage>
</organism>
<name>A0A9W9P792_9EURO</name>
<reference evidence="1" key="2">
    <citation type="journal article" date="2023" name="IMA Fungus">
        <title>Comparative genomic study of the Penicillium genus elucidates a diverse pangenome and 15 lateral gene transfer events.</title>
        <authorList>
            <person name="Petersen C."/>
            <person name="Sorensen T."/>
            <person name="Nielsen M.R."/>
            <person name="Sondergaard T.E."/>
            <person name="Sorensen J.L."/>
            <person name="Fitzpatrick D.A."/>
            <person name="Frisvad J.C."/>
            <person name="Nielsen K.L."/>
        </authorList>
    </citation>
    <scope>NUCLEOTIDE SEQUENCE</scope>
    <source>
        <strain evidence="1">IBT 19713</strain>
    </source>
</reference>
<dbReference type="GeneID" id="83200427"/>